<dbReference type="GO" id="GO:0046872">
    <property type="term" value="F:metal ion binding"/>
    <property type="evidence" value="ECO:0007669"/>
    <property type="project" value="UniProtKB-KW"/>
</dbReference>
<evidence type="ECO:0000256" key="5">
    <source>
        <dbReference type="ARBA" id="ARBA00022833"/>
    </source>
</evidence>
<evidence type="ECO:0000256" key="2">
    <source>
        <dbReference type="ARBA" id="ARBA00018852"/>
    </source>
</evidence>
<evidence type="ECO:0000256" key="1">
    <source>
        <dbReference type="ARBA" id="ARBA00001947"/>
    </source>
</evidence>
<comment type="cofactor">
    <cofactor evidence="1">
        <name>Zn(2+)</name>
        <dbReference type="ChEBI" id="CHEBI:29105"/>
    </cofactor>
</comment>
<dbReference type="InterPro" id="IPR002589">
    <property type="entry name" value="Macro_dom"/>
</dbReference>
<gene>
    <name evidence="10" type="primary">ymdB_1</name>
    <name evidence="10" type="ORF">NCTC11923_00437</name>
</gene>
<keyword evidence="11" id="KW-1185">Reference proteome</keyword>
<reference evidence="10 11" key="1">
    <citation type="submission" date="2018-12" db="EMBL/GenBank/DDBJ databases">
        <authorList>
            <consortium name="Pathogen Informatics"/>
        </authorList>
    </citation>
    <scope>NUCLEOTIDE SEQUENCE [LARGE SCALE GENOMIC DNA]</scope>
    <source>
        <strain evidence="10 11">NCTC11923</strain>
    </source>
</reference>
<dbReference type="RefSeq" id="WP_126412084.1">
    <property type="nucleotide sequence ID" value="NZ_CBCRWE010000036.1"/>
</dbReference>
<keyword evidence="6" id="KW-0326">Glycosidase</keyword>
<dbReference type="GO" id="GO:0016798">
    <property type="term" value="F:hydrolase activity, acting on glycosyl bonds"/>
    <property type="evidence" value="ECO:0007669"/>
    <property type="project" value="UniProtKB-KW"/>
</dbReference>
<comment type="catalytic activity">
    <reaction evidence="7">
        <text>4-O-(ADP-D-ribosyl)-L-aspartyl-[protein] + H2O = L-aspartyl-[protein] + ADP-D-ribose + H(+)</text>
        <dbReference type="Rhea" id="RHEA:54428"/>
        <dbReference type="Rhea" id="RHEA-COMP:9867"/>
        <dbReference type="Rhea" id="RHEA-COMP:13832"/>
        <dbReference type="ChEBI" id="CHEBI:15377"/>
        <dbReference type="ChEBI" id="CHEBI:15378"/>
        <dbReference type="ChEBI" id="CHEBI:29961"/>
        <dbReference type="ChEBI" id="CHEBI:57967"/>
        <dbReference type="ChEBI" id="CHEBI:138102"/>
    </reaction>
    <physiologicalReaction direction="left-to-right" evidence="7">
        <dbReference type="Rhea" id="RHEA:54429"/>
    </physiologicalReaction>
</comment>
<evidence type="ECO:0000313" key="11">
    <source>
        <dbReference type="Proteomes" id="UP000276899"/>
    </source>
</evidence>
<organism evidence="10 11">
    <name type="scientific">Actinomyces slackii</name>
    <dbReference type="NCBI Taxonomy" id="52774"/>
    <lineage>
        <taxon>Bacteria</taxon>
        <taxon>Bacillati</taxon>
        <taxon>Actinomycetota</taxon>
        <taxon>Actinomycetes</taxon>
        <taxon>Actinomycetales</taxon>
        <taxon>Actinomycetaceae</taxon>
        <taxon>Actinomyces</taxon>
    </lineage>
</organism>
<dbReference type="EMBL" id="LR134363">
    <property type="protein sequence ID" value="VEG73825.1"/>
    <property type="molecule type" value="Genomic_DNA"/>
</dbReference>
<keyword evidence="4 10" id="KW-0378">Hydrolase</keyword>
<name>A0A3S4TB46_9ACTO</name>
<comment type="similarity">
    <text evidence="8">Belongs to the MacroD-type family. Zn-Macro subfamily.</text>
</comment>
<evidence type="ECO:0000256" key="7">
    <source>
        <dbReference type="ARBA" id="ARBA00048482"/>
    </source>
</evidence>
<dbReference type="Pfam" id="PF01661">
    <property type="entry name" value="Macro"/>
    <property type="match status" value="1"/>
</dbReference>
<dbReference type="SUPFAM" id="SSF52949">
    <property type="entry name" value="Macro domain-like"/>
    <property type="match status" value="1"/>
</dbReference>
<evidence type="ECO:0000256" key="3">
    <source>
        <dbReference type="ARBA" id="ARBA00022723"/>
    </source>
</evidence>
<evidence type="ECO:0000259" key="9">
    <source>
        <dbReference type="PROSITE" id="PS51154"/>
    </source>
</evidence>
<evidence type="ECO:0000256" key="6">
    <source>
        <dbReference type="ARBA" id="ARBA00023295"/>
    </source>
</evidence>
<evidence type="ECO:0000256" key="8">
    <source>
        <dbReference type="ARBA" id="ARBA00093459"/>
    </source>
</evidence>
<dbReference type="PANTHER" id="PTHR11106:SF121">
    <property type="entry name" value="ADP-RIBOSE 1''-PHOSPHATE PHOSPHATASE"/>
    <property type="match status" value="1"/>
</dbReference>
<evidence type="ECO:0000313" key="10">
    <source>
        <dbReference type="EMBL" id="VEG73825.1"/>
    </source>
</evidence>
<dbReference type="Proteomes" id="UP000276899">
    <property type="component" value="Chromosome"/>
</dbReference>
<dbReference type="Gene3D" id="3.40.220.10">
    <property type="entry name" value="Leucine Aminopeptidase, subunit E, domain 1"/>
    <property type="match status" value="1"/>
</dbReference>
<dbReference type="PROSITE" id="PS51154">
    <property type="entry name" value="MACRO"/>
    <property type="match status" value="1"/>
</dbReference>
<dbReference type="PANTHER" id="PTHR11106">
    <property type="entry name" value="GANGLIOSIDE INDUCED DIFFERENTIATION ASSOCIATED PROTEIN 2-RELATED"/>
    <property type="match status" value="1"/>
</dbReference>
<dbReference type="KEGG" id="asla:NCTC11923_00437"/>
<dbReference type="InterPro" id="IPR043472">
    <property type="entry name" value="Macro_dom-like"/>
</dbReference>
<dbReference type="SMART" id="SM00506">
    <property type="entry name" value="A1pp"/>
    <property type="match status" value="1"/>
</dbReference>
<protein>
    <recommendedName>
        <fullName evidence="2">Protein-ADP-ribose hydrolase</fullName>
    </recommendedName>
</protein>
<accession>A0A3S4TB46</accession>
<sequence length="323" mass="33868">MSGCRQGAMGAQEELLARAAGASGAGAQGLSGAADRGPWDRLSLLRRLVLELMRTDGPVFDSWGDMTIPAGVEELRVYLDYLLTTRPPGPLPDHAAADLDLLLSAEAAARGAVEAMSLPTLASTHGVPGLLGERVALWHGELARLRADAVVNAANSRMIGCFVPGHKCVDNMLHSAAGPAMRAECARYMADAEAADPSRRDTGEPSGRAVLTRGYHLPALYVIHSVGPMADRGQGPNPADRALLESCYTSSLDLAADIGMNSVGLCSISTGAFGYPKRWAATAAMDALARWVVDHPHSPMRIVIGLSAQAELNAYEQALAPAP</sequence>
<feature type="domain" description="Macro" evidence="9">
    <location>
        <begin position="122"/>
        <end position="323"/>
    </location>
</feature>
<evidence type="ECO:0000256" key="4">
    <source>
        <dbReference type="ARBA" id="ARBA00022801"/>
    </source>
</evidence>
<dbReference type="AlphaFoldDB" id="A0A3S4TB46"/>
<proteinExistence type="inferred from homology"/>
<keyword evidence="3" id="KW-0479">Metal-binding</keyword>
<keyword evidence="5" id="KW-0862">Zinc</keyword>